<evidence type="ECO:0000313" key="2">
    <source>
        <dbReference type="Proteomes" id="UP001654236"/>
    </source>
</evidence>
<reference evidence="1 2" key="1">
    <citation type="journal article" date="2024" name="Can. J. Microbiol.">
        <title>Biological and genomic characteristics of three novel bacteriophages and a phage-plasmid of Klebsiella pneumoniae.</title>
        <authorList>
            <person name="Uskudar-Guclu A."/>
            <person name="Unlu S."/>
            <person name="Salih-Dogan H."/>
            <person name="Yalcin S."/>
            <person name="Basustaoglu A."/>
        </authorList>
    </citation>
    <scope>NUCLEOTIDE SEQUENCE [LARGE SCALE GENOMIC DNA]</scope>
</reference>
<keyword evidence="2" id="KW-1185">Reference proteome</keyword>
<name>A0AAT9V689_9CAUD</name>
<accession>A0AAT9V689</accession>
<protein>
    <submittedName>
        <fullName evidence="1">Uncharacterized protein</fullName>
    </submittedName>
</protein>
<organism evidence="1 2">
    <name type="scientific">Klebsiella phage Kpn13</name>
    <dbReference type="NCBI Taxonomy" id="3044024"/>
    <lineage>
        <taxon>Viruses</taxon>
        <taxon>Duplodnaviria</taxon>
        <taxon>Heunggongvirae</taxon>
        <taxon>Uroviricota</taxon>
        <taxon>Caudoviricetes</taxon>
        <taxon>Autographivirales</taxon>
        <taxon>Autoscriptoviridae</taxon>
        <taxon>Slopekvirinae</taxon>
        <taxon>Drulisvirus</taxon>
        <taxon>Drulisvirus Kpn13</taxon>
    </lineage>
</organism>
<proteinExistence type="predicted"/>
<dbReference type="Proteomes" id="UP001654236">
    <property type="component" value="Segment"/>
</dbReference>
<evidence type="ECO:0000313" key="1">
    <source>
        <dbReference type="EMBL" id="WJE88629.1"/>
    </source>
</evidence>
<dbReference type="EMBL" id="OQ790081">
    <property type="protein sequence ID" value="WJE88629.1"/>
    <property type="molecule type" value="Genomic_DNA"/>
</dbReference>
<sequence>MNYSANKPKEASTFYRYLSLGAKRVSRAST</sequence>